<dbReference type="STRING" id="226910.UCMB321_3431"/>
<evidence type="ECO:0000313" key="2">
    <source>
        <dbReference type="Proteomes" id="UP000031535"/>
    </source>
</evidence>
<sequence length="297" mass="33686">MREFLVFQSLWAMLDHRGQCDLPLEAQLEQIAAAGFDGVTDHFWGGQHARRLSTAAKGLGLQIEGQVFPRTVDDLAAALDVACRHGCHHLTLQADVRPRSLGQAVRLVEGWQRLAEQVDFPILLETHRYRLTSDLLFTLDLLAEMPDLKLLADLSHYVVGRELPETAVAEDDEQIHEILRHSWGFHGRVANGEQIQVPLSFAQHRPWLERFLGWWRYGIEDWLARPNTPDSLSFTCELGPPPYAITGVDGADISNRWDEALMLKERVRALWNDSLELHQGVPALEEMPVTVRSIVDQ</sequence>
<dbReference type="OrthoDB" id="2555274at2"/>
<organism evidence="1 2">
    <name type="scientific">Pseudomonas batumici</name>
    <dbReference type="NCBI Taxonomy" id="226910"/>
    <lineage>
        <taxon>Bacteria</taxon>
        <taxon>Pseudomonadati</taxon>
        <taxon>Pseudomonadota</taxon>
        <taxon>Gammaproteobacteria</taxon>
        <taxon>Pseudomonadales</taxon>
        <taxon>Pseudomonadaceae</taxon>
        <taxon>Pseudomonas</taxon>
    </lineage>
</organism>
<dbReference type="SUPFAM" id="SSF51658">
    <property type="entry name" value="Xylose isomerase-like"/>
    <property type="match status" value="1"/>
</dbReference>
<dbReference type="PATRIC" id="fig|226910.6.peg.3421"/>
<evidence type="ECO:0000313" key="1">
    <source>
        <dbReference type="EMBL" id="KIH82976.1"/>
    </source>
</evidence>
<evidence type="ECO:0008006" key="3">
    <source>
        <dbReference type="Google" id="ProtNLM"/>
    </source>
</evidence>
<name>A0A0C2I0Z5_9PSED</name>
<proteinExistence type="predicted"/>
<keyword evidence="2" id="KW-1185">Reference proteome</keyword>
<dbReference type="EMBL" id="JXDG01000042">
    <property type="protein sequence ID" value="KIH82976.1"/>
    <property type="molecule type" value="Genomic_DNA"/>
</dbReference>
<dbReference type="Proteomes" id="UP000031535">
    <property type="component" value="Unassembled WGS sequence"/>
</dbReference>
<dbReference type="RefSeq" id="WP_157015984.1">
    <property type="nucleotide sequence ID" value="NZ_JXDG01000042.1"/>
</dbReference>
<accession>A0A0C2I0Z5</accession>
<reference evidence="1 2" key="1">
    <citation type="submission" date="2015-01" db="EMBL/GenBank/DDBJ databases">
        <title>Complete genome of Pseudomonas batumici UCM B-321 producer of the batumin antibiotic with strong antistaphilococcal and potential anticancer activity.</title>
        <authorList>
            <person name="Klochko V.V."/>
            <person name="Zelena L.B."/>
            <person name="Elena K.A."/>
            <person name="Reva O.N."/>
        </authorList>
    </citation>
    <scope>NUCLEOTIDE SEQUENCE [LARGE SCALE GENOMIC DNA]</scope>
    <source>
        <strain evidence="1 2">UCM B-321</strain>
    </source>
</reference>
<comment type="caution">
    <text evidence="1">The sequence shown here is derived from an EMBL/GenBank/DDBJ whole genome shotgun (WGS) entry which is preliminary data.</text>
</comment>
<dbReference type="AlphaFoldDB" id="A0A0C2I0Z5"/>
<dbReference type="Gene3D" id="3.20.20.150">
    <property type="entry name" value="Divalent-metal-dependent TIM barrel enzymes"/>
    <property type="match status" value="1"/>
</dbReference>
<dbReference type="InterPro" id="IPR036237">
    <property type="entry name" value="Xyl_isomerase-like_sf"/>
</dbReference>
<protein>
    <recommendedName>
        <fullName evidence="3">Sugar phosphate isomerase/epimerase</fullName>
    </recommendedName>
</protein>
<gene>
    <name evidence="1" type="ORF">UCMB321_3431</name>
</gene>